<reference evidence="2 3" key="1">
    <citation type="submission" date="2022-03" db="EMBL/GenBank/DDBJ databases">
        <title>Complete genome analysis of Roseomonas KG 17.1 : a prolific producer of plant growth promoters.</title>
        <authorList>
            <person name="Saadouli I."/>
            <person name="Najjari A."/>
            <person name="Mosbah A."/>
            <person name="Ouzari H.I."/>
        </authorList>
    </citation>
    <scope>NUCLEOTIDE SEQUENCE [LARGE SCALE GENOMIC DNA]</scope>
    <source>
        <strain evidence="2 3">KG17-1</strain>
    </source>
</reference>
<feature type="transmembrane region" description="Helical" evidence="1">
    <location>
        <begin position="20"/>
        <end position="44"/>
    </location>
</feature>
<comment type="caution">
    <text evidence="2">The sequence shown here is derived from an EMBL/GenBank/DDBJ whole genome shotgun (WGS) entry which is preliminary data.</text>
</comment>
<feature type="transmembrane region" description="Helical" evidence="1">
    <location>
        <begin position="132"/>
        <end position="152"/>
    </location>
</feature>
<evidence type="ECO:0000313" key="2">
    <source>
        <dbReference type="EMBL" id="MCI0754613.1"/>
    </source>
</evidence>
<accession>A0ABS9W6E8</accession>
<proteinExistence type="predicted"/>
<organism evidence="2 3">
    <name type="scientific">Teichococcus vastitatis</name>
    <dbReference type="NCBI Taxonomy" id="2307076"/>
    <lineage>
        <taxon>Bacteria</taxon>
        <taxon>Pseudomonadati</taxon>
        <taxon>Pseudomonadota</taxon>
        <taxon>Alphaproteobacteria</taxon>
        <taxon>Acetobacterales</taxon>
        <taxon>Roseomonadaceae</taxon>
        <taxon>Roseomonas</taxon>
    </lineage>
</organism>
<name>A0ABS9W6E8_9PROT</name>
<dbReference type="RefSeq" id="WP_120008590.1">
    <property type="nucleotide sequence ID" value="NZ_JALBUU010000004.1"/>
</dbReference>
<protein>
    <submittedName>
        <fullName evidence="2">DUF2214 domain-containing protein</fullName>
    </submittedName>
</protein>
<sequence>MWQALAEWPVAALIRRSAIAYPLVNAAHILGLGMLFGAIATLDLRMLGMFRAQPVSLLAPPLRRMAAGGLTLAAVTGFLLFSTRPQAYLGNPAFLLKLGLVALGALNALALHRAAAWRTAMAGGAVDMRLKVAAVLSLACWVGAVLAGRWIGFLQ</sequence>
<feature type="transmembrane region" description="Helical" evidence="1">
    <location>
        <begin position="94"/>
        <end position="111"/>
    </location>
</feature>
<evidence type="ECO:0000313" key="3">
    <source>
        <dbReference type="Proteomes" id="UP001201985"/>
    </source>
</evidence>
<keyword evidence="3" id="KW-1185">Reference proteome</keyword>
<keyword evidence="1" id="KW-1133">Transmembrane helix</keyword>
<dbReference type="EMBL" id="JALBUU010000004">
    <property type="protein sequence ID" value="MCI0754613.1"/>
    <property type="molecule type" value="Genomic_DNA"/>
</dbReference>
<feature type="transmembrane region" description="Helical" evidence="1">
    <location>
        <begin position="65"/>
        <end position="82"/>
    </location>
</feature>
<keyword evidence="1" id="KW-0812">Transmembrane</keyword>
<dbReference type="Proteomes" id="UP001201985">
    <property type="component" value="Unassembled WGS sequence"/>
</dbReference>
<keyword evidence="1" id="KW-0472">Membrane</keyword>
<evidence type="ECO:0000256" key="1">
    <source>
        <dbReference type="SAM" id="Phobius"/>
    </source>
</evidence>
<gene>
    <name evidence="2" type="ORF">MON41_12680</name>
</gene>